<dbReference type="EMBL" id="VTTN01000005">
    <property type="protein sequence ID" value="KAA0595687.1"/>
    <property type="molecule type" value="Genomic_DNA"/>
</dbReference>
<evidence type="ECO:0000256" key="3">
    <source>
        <dbReference type="ARBA" id="ARBA00012663"/>
    </source>
</evidence>
<evidence type="ECO:0000256" key="4">
    <source>
        <dbReference type="ARBA" id="ARBA00022801"/>
    </source>
</evidence>
<feature type="transmembrane region" description="Helical" evidence="7">
    <location>
        <begin position="63"/>
        <end position="82"/>
    </location>
</feature>
<evidence type="ECO:0000256" key="2">
    <source>
        <dbReference type="ARBA" id="ARBA00005336"/>
    </source>
</evidence>
<feature type="domain" description="Glycoside hydrolase family 3 N-terminal" evidence="8">
    <location>
        <begin position="107"/>
        <end position="422"/>
    </location>
</feature>
<evidence type="ECO:0000313" key="9">
    <source>
        <dbReference type="EMBL" id="KAA0595687.1"/>
    </source>
</evidence>
<dbReference type="RefSeq" id="WP_149231872.1">
    <property type="nucleotide sequence ID" value="NZ_JALJXJ010000006.1"/>
</dbReference>
<sequence>MRAITWAGVWWVGGLLLAFAGANIHDPYMTPVKGWSLSLIVVAGLCGLLVLRRRGFGRRPALVLLWLAVPLCTVGAEAVFQIRKVQVLAMREPLAVDLGRHFIVGYRRVEEVEALAARGLIGGVFVSRHNLAGRTAEALRDEIGHLQEIRRRAGLPPLVVAADQEGGIVSRLSPWLPHRSAPAALAGLPPGERRAAARALGRAHGRDLQSIGVTVNLAPVLDLRRDHPPDPLDFHSLIAQRAISDDPEVVAEVAAAYAGGVTDGGVRPTAKHFPGLGRAQSDTHHFRAVIGDPREVLEATDWLPFRRVLAADPHTLLMVGHAIVAAVDPDRPASHSRRLIDGVIRRDWGFDGLIVTDDMVMTPVYQYGLCRAVVEALNAGVDLLLFALDGSQFYRAMACAVDAGKHGRLDQAMLAASDRRLLADDVGVPRAAASSASPPALRSGGLGHLARPQVDGTHPVGPLRGERPAGIFRRQFADRVELHDLVVAQFLEVETFRGGQRTRFPA</sequence>
<dbReference type="OrthoDB" id="9786661at2"/>
<keyword evidence="7" id="KW-1133">Transmembrane helix</keyword>
<dbReference type="Gene3D" id="3.20.20.300">
    <property type="entry name" value="Glycoside hydrolase, family 3, N-terminal domain"/>
    <property type="match status" value="1"/>
</dbReference>
<evidence type="ECO:0000256" key="7">
    <source>
        <dbReference type="SAM" id="Phobius"/>
    </source>
</evidence>
<feature type="compositionally biased region" description="Low complexity" evidence="6">
    <location>
        <begin position="431"/>
        <end position="440"/>
    </location>
</feature>
<accession>A0A5A9GMT2</accession>
<gene>
    <name evidence="9" type="ORF">FZ942_14915</name>
</gene>
<dbReference type="PANTHER" id="PTHR30480">
    <property type="entry name" value="BETA-HEXOSAMINIDASE-RELATED"/>
    <property type="match status" value="1"/>
</dbReference>
<keyword evidence="5" id="KW-0326">Glycosidase</keyword>
<keyword evidence="4 9" id="KW-0378">Hydrolase</keyword>
<feature type="transmembrane region" description="Helical" evidence="7">
    <location>
        <begin position="32"/>
        <end position="51"/>
    </location>
</feature>
<keyword evidence="7" id="KW-0472">Membrane</keyword>
<dbReference type="InterPro" id="IPR050226">
    <property type="entry name" value="NagZ_Beta-hexosaminidase"/>
</dbReference>
<evidence type="ECO:0000256" key="1">
    <source>
        <dbReference type="ARBA" id="ARBA00001231"/>
    </source>
</evidence>
<dbReference type="GO" id="GO:0009254">
    <property type="term" value="P:peptidoglycan turnover"/>
    <property type="evidence" value="ECO:0007669"/>
    <property type="project" value="TreeGrafter"/>
</dbReference>
<evidence type="ECO:0000256" key="5">
    <source>
        <dbReference type="ARBA" id="ARBA00023295"/>
    </source>
</evidence>
<dbReference type="InterPro" id="IPR036962">
    <property type="entry name" value="Glyco_hydro_3_N_sf"/>
</dbReference>
<dbReference type="GO" id="GO:0004563">
    <property type="term" value="F:beta-N-acetylhexosaminidase activity"/>
    <property type="evidence" value="ECO:0007669"/>
    <property type="project" value="UniProtKB-EC"/>
</dbReference>
<dbReference type="AlphaFoldDB" id="A0A5A9GMT2"/>
<protein>
    <recommendedName>
        <fullName evidence="3">beta-N-acetylhexosaminidase</fullName>
        <ecNumber evidence="3">3.2.1.52</ecNumber>
    </recommendedName>
</protein>
<name>A0A5A9GMT2_AZOLI</name>
<dbReference type="SUPFAM" id="SSF51445">
    <property type="entry name" value="(Trans)glycosidases"/>
    <property type="match status" value="1"/>
</dbReference>
<dbReference type="InterPro" id="IPR017853">
    <property type="entry name" value="GH"/>
</dbReference>
<proteinExistence type="inferred from homology"/>
<dbReference type="EC" id="3.2.1.52" evidence="3"/>
<dbReference type="GO" id="GO:0005975">
    <property type="term" value="P:carbohydrate metabolic process"/>
    <property type="evidence" value="ECO:0007669"/>
    <property type="project" value="InterPro"/>
</dbReference>
<evidence type="ECO:0000313" key="10">
    <source>
        <dbReference type="Proteomes" id="UP000324927"/>
    </source>
</evidence>
<reference evidence="9 10" key="1">
    <citation type="submission" date="2019-08" db="EMBL/GenBank/DDBJ databases">
        <authorList>
            <person name="Grouzdev D."/>
            <person name="Tikhonova E."/>
            <person name="Kravchenko I."/>
        </authorList>
    </citation>
    <scope>NUCLEOTIDE SEQUENCE [LARGE SCALE GENOMIC DNA]</scope>
    <source>
        <strain evidence="9 10">59b</strain>
    </source>
</reference>
<organism evidence="9 10">
    <name type="scientific">Azospirillum lipoferum</name>
    <dbReference type="NCBI Taxonomy" id="193"/>
    <lineage>
        <taxon>Bacteria</taxon>
        <taxon>Pseudomonadati</taxon>
        <taxon>Pseudomonadota</taxon>
        <taxon>Alphaproteobacteria</taxon>
        <taxon>Rhodospirillales</taxon>
        <taxon>Azospirillaceae</taxon>
        <taxon>Azospirillum</taxon>
    </lineage>
</organism>
<comment type="caution">
    <text evidence="9">The sequence shown here is derived from an EMBL/GenBank/DDBJ whole genome shotgun (WGS) entry which is preliminary data.</text>
</comment>
<dbReference type="Pfam" id="PF00933">
    <property type="entry name" value="Glyco_hydro_3"/>
    <property type="match status" value="1"/>
</dbReference>
<comment type="catalytic activity">
    <reaction evidence="1">
        <text>Hydrolysis of terminal non-reducing N-acetyl-D-hexosamine residues in N-acetyl-beta-D-hexosaminides.</text>
        <dbReference type="EC" id="3.2.1.52"/>
    </reaction>
</comment>
<dbReference type="InterPro" id="IPR001764">
    <property type="entry name" value="Glyco_hydro_3_N"/>
</dbReference>
<keyword evidence="7" id="KW-0812">Transmembrane</keyword>
<evidence type="ECO:0000259" key="8">
    <source>
        <dbReference type="Pfam" id="PF00933"/>
    </source>
</evidence>
<feature type="region of interest" description="Disordered" evidence="6">
    <location>
        <begin position="431"/>
        <end position="463"/>
    </location>
</feature>
<dbReference type="Proteomes" id="UP000324927">
    <property type="component" value="Unassembled WGS sequence"/>
</dbReference>
<keyword evidence="10" id="KW-1185">Reference proteome</keyword>
<dbReference type="PANTHER" id="PTHR30480:SF13">
    <property type="entry name" value="BETA-HEXOSAMINIDASE"/>
    <property type="match status" value="1"/>
</dbReference>
<comment type="similarity">
    <text evidence="2">Belongs to the glycosyl hydrolase 3 family.</text>
</comment>
<evidence type="ECO:0000256" key="6">
    <source>
        <dbReference type="SAM" id="MobiDB-lite"/>
    </source>
</evidence>